<dbReference type="SUPFAM" id="SSF57959">
    <property type="entry name" value="Leucine zipper domain"/>
    <property type="match status" value="1"/>
</dbReference>
<gene>
    <name evidence="3" type="primary">LOC106472447</name>
</gene>
<dbReference type="Pfam" id="PF07716">
    <property type="entry name" value="bZIP_2"/>
    <property type="match status" value="1"/>
</dbReference>
<keyword evidence="2" id="KW-1185">Reference proteome</keyword>
<protein>
    <submittedName>
        <fullName evidence="3">Uncharacterized protein LOC106472447</fullName>
    </submittedName>
</protein>
<evidence type="ECO:0000259" key="1">
    <source>
        <dbReference type="Pfam" id="PF07716"/>
    </source>
</evidence>
<dbReference type="InterPro" id="IPR046347">
    <property type="entry name" value="bZIP_sf"/>
</dbReference>
<evidence type="ECO:0000313" key="3">
    <source>
        <dbReference type="RefSeq" id="XP_013788552.1"/>
    </source>
</evidence>
<evidence type="ECO:0000313" key="2">
    <source>
        <dbReference type="Proteomes" id="UP000694941"/>
    </source>
</evidence>
<dbReference type="GeneID" id="106472447"/>
<proteinExistence type="predicted"/>
<organism evidence="2 3">
    <name type="scientific">Limulus polyphemus</name>
    <name type="common">Atlantic horseshoe crab</name>
    <dbReference type="NCBI Taxonomy" id="6850"/>
    <lineage>
        <taxon>Eukaryota</taxon>
        <taxon>Metazoa</taxon>
        <taxon>Ecdysozoa</taxon>
        <taxon>Arthropoda</taxon>
        <taxon>Chelicerata</taxon>
        <taxon>Merostomata</taxon>
        <taxon>Xiphosura</taxon>
        <taxon>Limulidae</taxon>
        <taxon>Limulus</taxon>
    </lineage>
</organism>
<sequence>MSLWAVSGTDVRHHCVGHVYQLLENSEQDFYPSNPEPFASKGVAATEFFSDEYIRLEQTNLNDAVKTNTGPDLDLEELLLVEDLASFDVAVKERQYQFHPLKDEELNVSSEFSDDSFNVLCTTSGSTADKTNEASILTTEACSEITTSDNTPLSSSSQLTESSVLATLKTPSLSVSGAENLSPVLSVTVNDFCDNNEEFQDLSGLMQQDVFSFPGVSSPSFDDSSAHSCTSYTILEELSTSQNSVFTLEDVKVKGKRSHKSFSSFEDFYTENKIKVPRHTHTEDTTFSDNRYYEMRKKNNAASRKSRMTRKEKKENWKSKLKILTRKIIY</sequence>
<dbReference type="InterPro" id="IPR004827">
    <property type="entry name" value="bZIP"/>
</dbReference>
<dbReference type="Gene3D" id="1.20.5.170">
    <property type="match status" value="1"/>
</dbReference>
<reference evidence="3" key="1">
    <citation type="submission" date="2025-08" db="UniProtKB">
        <authorList>
            <consortium name="RefSeq"/>
        </authorList>
    </citation>
    <scope>IDENTIFICATION</scope>
    <source>
        <tissue evidence="3">Muscle</tissue>
    </source>
</reference>
<feature type="domain" description="BZIP" evidence="1">
    <location>
        <begin position="289"/>
        <end position="328"/>
    </location>
</feature>
<dbReference type="Proteomes" id="UP000694941">
    <property type="component" value="Unplaced"/>
</dbReference>
<name>A0ABM1BTV7_LIMPO</name>
<dbReference type="RefSeq" id="XP_013788552.1">
    <property type="nucleotide sequence ID" value="XM_013933098.1"/>
</dbReference>
<accession>A0ABM1BTV7</accession>